<feature type="transmembrane region" description="Helical" evidence="1">
    <location>
        <begin position="16"/>
        <end position="35"/>
    </location>
</feature>
<gene>
    <name evidence="2" type="ORF">B9N60_08820</name>
</gene>
<dbReference type="AlphaFoldDB" id="A0A1Y5N6G8"/>
<name>A0A1Y5N6G8_9BACT</name>
<evidence type="ECO:0000313" key="2">
    <source>
        <dbReference type="EMBL" id="OUT16451.1"/>
    </source>
</evidence>
<evidence type="ECO:0000256" key="1">
    <source>
        <dbReference type="SAM" id="Phobius"/>
    </source>
</evidence>
<feature type="transmembrane region" description="Helical" evidence="1">
    <location>
        <begin position="117"/>
        <end position="141"/>
    </location>
</feature>
<dbReference type="EMBL" id="NDYQ01000015">
    <property type="protein sequence ID" value="OUT16451.1"/>
    <property type="molecule type" value="Genomic_DNA"/>
</dbReference>
<proteinExistence type="predicted"/>
<keyword evidence="1" id="KW-0472">Membrane</keyword>
<protein>
    <recommendedName>
        <fullName evidence="4">Glycosyl-4,4'-diaponeurosporenoate acyltransferase</fullName>
    </recommendedName>
</protein>
<dbReference type="Proteomes" id="UP000195893">
    <property type="component" value="Unassembled WGS sequence"/>
</dbReference>
<evidence type="ECO:0000313" key="3">
    <source>
        <dbReference type="Proteomes" id="UP000195893"/>
    </source>
</evidence>
<reference evidence="2 3" key="1">
    <citation type="submission" date="2017-04" db="EMBL/GenBank/DDBJ databases">
        <title>Complete genome of Campylobacter concisus ATCC 33237T and draft genomes for an additional eight well characterized C. concisus strains.</title>
        <authorList>
            <person name="Cornelius A.J."/>
            <person name="Miller W.G."/>
            <person name="Lastovica A.J."/>
            <person name="On S.L."/>
            <person name="French N.P."/>
            <person name="Vandenberg O."/>
            <person name="Biggs P.J."/>
        </authorList>
    </citation>
    <scope>NUCLEOTIDE SEQUENCE [LARGE SCALE GENOMIC DNA]</scope>
    <source>
        <strain evidence="2 3">Lasto127.99</strain>
    </source>
</reference>
<keyword evidence="1" id="KW-0812">Transmembrane</keyword>
<evidence type="ECO:0008006" key="4">
    <source>
        <dbReference type="Google" id="ProtNLM"/>
    </source>
</evidence>
<sequence>MRDYDKRPIVIKDYNSIFMFLVAMPWFISSFYFLFTHHNKAAFSFLIAQTFYFNIRPYIFSGRKRSVKLSNKKIEFLQAGNIVESINLDKEFEIYKTYDDYYHKSQNLSNLQKKVKWISVVLLWIAYYPFFLLSKILFYFFKTKGTFYKFYDCIILFQCDKVLNILATSRYERALVKKYFLDKFKIDIDLLQVCKKTDHGLEKIEIGK</sequence>
<keyword evidence="1" id="KW-1133">Transmembrane helix</keyword>
<organism evidence="2 3">
    <name type="scientific">Campylobacter concisus</name>
    <dbReference type="NCBI Taxonomy" id="199"/>
    <lineage>
        <taxon>Bacteria</taxon>
        <taxon>Pseudomonadati</taxon>
        <taxon>Campylobacterota</taxon>
        <taxon>Epsilonproteobacteria</taxon>
        <taxon>Campylobacterales</taxon>
        <taxon>Campylobacteraceae</taxon>
        <taxon>Campylobacter</taxon>
    </lineage>
</organism>
<comment type="caution">
    <text evidence="2">The sequence shown here is derived from an EMBL/GenBank/DDBJ whole genome shotgun (WGS) entry which is preliminary data.</text>
</comment>
<accession>A0A1Y5N6G8</accession>
<dbReference type="RefSeq" id="WP_087582088.1">
    <property type="nucleotide sequence ID" value="NZ_NDYQ01000015.1"/>
</dbReference>